<geneLocation type="plasmid" evidence="1">
    <name>pYDC637</name>
</geneLocation>
<keyword evidence="1" id="KW-0614">Plasmid</keyword>
<sequence length="137" mass="15201">MLMGSLLGSLLVFLRQSKFYRPPGHLAGHVIPGAFNYLKVRRGDFRYHAVVVAYPHSGLHHVPLAGRVYDKGLVRFIKKGDVVPSTNLEKLHGTSPFAAQPNVRFIKKGDVVPSTNLELDLAMGGVQKEFILFYLST</sequence>
<accession>A0A0A1E2N0</accession>
<name>A0A0A1E2N0_ECOLX</name>
<organism evidence="1">
    <name type="scientific">Escherichia coli</name>
    <dbReference type="NCBI Taxonomy" id="562"/>
    <lineage>
        <taxon>Bacteria</taxon>
        <taxon>Pseudomonadati</taxon>
        <taxon>Pseudomonadota</taxon>
        <taxon>Gammaproteobacteria</taxon>
        <taxon>Enterobacterales</taxon>
        <taxon>Enterobacteriaceae</taxon>
        <taxon>Escherichia</taxon>
    </lineage>
</organism>
<dbReference type="EMBL" id="KP056256">
    <property type="protein sequence ID" value="AIY22981.1"/>
    <property type="molecule type" value="Genomic_DNA"/>
</dbReference>
<proteinExistence type="predicted"/>
<dbReference type="AlphaFoldDB" id="A0A0A1E2N0"/>
<reference evidence="1" key="1">
    <citation type="journal article" date="2015" name="Antimicrob. Agents Chemother.">
        <title>Complete Sequence of Conjugative IncA/C Plasmid Encoding CMY-2 ?-Lactamase and RmtE 16S rRNA Methyltransferase.</title>
        <authorList>
            <person name="Lee C.S."/>
            <person name="Li J.J."/>
            <person name="Doi Y."/>
        </authorList>
    </citation>
    <scope>NUCLEOTIDE SEQUENCE</scope>
    <source>
        <strain evidence="1">YDC637</strain>
        <plasmid evidence="1">pYDC637</plasmid>
    </source>
</reference>
<evidence type="ECO:0000313" key="1">
    <source>
        <dbReference type="EMBL" id="AIY22981.1"/>
    </source>
</evidence>
<protein>
    <submittedName>
        <fullName evidence="1">Uncharacterized protein</fullName>
    </submittedName>
</protein>